<feature type="compositionally biased region" description="Basic and acidic residues" evidence="1">
    <location>
        <begin position="484"/>
        <end position="494"/>
    </location>
</feature>
<feature type="region of interest" description="Disordered" evidence="1">
    <location>
        <begin position="331"/>
        <end position="350"/>
    </location>
</feature>
<dbReference type="Pfam" id="PF14022">
    <property type="entry name" value="DUF4238"/>
    <property type="match status" value="1"/>
</dbReference>
<reference evidence="3 4" key="1">
    <citation type="journal article" date="2016" name="Mol. Biol. Evol.">
        <title>Comparative Genomics of Early-Diverging Mushroom-Forming Fungi Provides Insights into the Origins of Lignocellulose Decay Capabilities.</title>
        <authorList>
            <person name="Nagy L.G."/>
            <person name="Riley R."/>
            <person name="Tritt A."/>
            <person name="Adam C."/>
            <person name="Daum C."/>
            <person name="Floudas D."/>
            <person name="Sun H."/>
            <person name="Yadav J.S."/>
            <person name="Pangilinan J."/>
            <person name="Larsson K.H."/>
            <person name="Matsuura K."/>
            <person name="Barry K."/>
            <person name="Labutti K."/>
            <person name="Kuo R."/>
            <person name="Ohm R.A."/>
            <person name="Bhattacharya S.S."/>
            <person name="Shirouzu T."/>
            <person name="Yoshinaga Y."/>
            <person name="Martin F.M."/>
            <person name="Grigoriev I.V."/>
            <person name="Hibbett D.S."/>
        </authorList>
    </citation>
    <scope>NUCLEOTIDE SEQUENCE [LARGE SCALE GENOMIC DNA]</scope>
    <source>
        <strain evidence="3 4">HHB12029</strain>
    </source>
</reference>
<feature type="transmembrane region" description="Helical" evidence="2">
    <location>
        <begin position="942"/>
        <end position="965"/>
    </location>
</feature>
<keyword evidence="2" id="KW-1133">Transmembrane helix</keyword>
<evidence type="ECO:0000256" key="2">
    <source>
        <dbReference type="SAM" id="Phobius"/>
    </source>
</evidence>
<evidence type="ECO:0000313" key="4">
    <source>
        <dbReference type="Proteomes" id="UP000077266"/>
    </source>
</evidence>
<evidence type="ECO:0000256" key="1">
    <source>
        <dbReference type="SAM" id="MobiDB-lite"/>
    </source>
</evidence>
<feature type="compositionally biased region" description="Pro residues" evidence="1">
    <location>
        <begin position="439"/>
        <end position="452"/>
    </location>
</feature>
<proteinExistence type="predicted"/>
<feature type="region of interest" description="Disordered" evidence="1">
    <location>
        <begin position="804"/>
        <end position="844"/>
    </location>
</feature>
<protein>
    <submittedName>
        <fullName evidence="3">Uncharacterized protein</fullName>
    </submittedName>
</protein>
<feature type="compositionally biased region" description="Low complexity" evidence="1">
    <location>
        <begin position="813"/>
        <end position="835"/>
    </location>
</feature>
<organism evidence="3 4">
    <name type="scientific">Exidia glandulosa HHB12029</name>
    <dbReference type="NCBI Taxonomy" id="1314781"/>
    <lineage>
        <taxon>Eukaryota</taxon>
        <taxon>Fungi</taxon>
        <taxon>Dikarya</taxon>
        <taxon>Basidiomycota</taxon>
        <taxon>Agaricomycotina</taxon>
        <taxon>Agaricomycetes</taxon>
        <taxon>Auriculariales</taxon>
        <taxon>Exidiaceae</taxon>
        <taxon>Exidia</taxon>
    </lineage>
</organism>
<feature type="region of interest" description="Disordered" evidence="1">
    <location>
        <begin position="435"/>
        <end position="523"/>
    </location>
</feature>
<dbReference type="OrthoDB" id="5340163at2759"/>
<name>A0A165P2E9_EXIGL</name>
<feature type="region of interest" description="Disordered" evidence="1">
    <location>
        <begin position="25"/>
        <end position="46"/>
    </location>
</feature>
<gene>
    <name evidence="3" type="ORF">EXIGLDRAFT_717946</name>
</gene>
<feature type="compositionally biased region" description="Low complexity" evidence="1">
    <location>
        <begin position="496"/>
        <end position="506"/>
    </location>
</feature>
<sequence length="994" mass="108418">MSQTTGIRHFAPPFLLRYFEAADEASGTQRPASPSPGRARESHDAGGINVYRIDQGKLVMHADPESISTPRARLEDFGVDPGHETLKAIEKSLVQLETDALGVIRTLVYAVSKAKPNVQVTRRQLNTLHRYLFLMWCRHTDRPLQLSQLDDRTKQALDAHVASAFGKRPAVQPLDVWLQNARQILDDKFVDIFTDEKIFLPDRQAFEDDCRSGRLALWRSAPDVDFITSMNAFGVYDGWPVDAALGGGGGAHATLLSLQHGSRAVFARVKVFPVHPNLVLAILDPSLTSGVNPGAHYDTLLSRGSSQFAGFPAFAPDIRYANLSPAARKAQRTGDTKMLESGGKKTAQTGGRRIDGRLLETREDDMYTFSPATLSARQTLLVNSLVLHTAADTLVFRSTRQLHHSLSAYSKDFTSWIPKRDFSRLQDVLRRHEAGLPIPDEPSAPLALPPAEMPMSPALEPLDRPTTPSVPGSPRLKSRRQKRREWMERKRLRDMGIGSPSSIGSPATSEAELSPDDRDDYIGSPLSDMSTLVEGSPVMQSIEAAMGSPLIKGFKLDGSHSGSSDEKARSGSDVEEMHLERREPEVERVEVAAPALETLHEEPETMTMPEVAVAEIPAVHVVEPTPDTESPLGDVFTEEEASAVLEEARHLPPSQPVSEAAEDEHEVALATTAILPRPEELNESMIVTEFPAPHPYQPDGVLQGAFRAYTLSLGAQHSQGDAGAEDPFDDAHEIVLDQQEGAHAIAVDTAVHSRLHGIHISPSVSPQELEALAEELVEEEDIATIGQDMPPLTRAVPLVRVEALEDSDDEGDSGSLSGEETTSRFTRSASASASEHGADDEEKQAGDQRFMEHLLPPPIPDLVPALPESTLEIPTLEFTPPTPAMRTLPDMNEKQVANTSTVQHEINELRKRTGLAGLQNEEKTGNGTVKAPAVAVAPQYTWMQSAVVMMVLLFLMVFAFPYIAIRVIVQTITGRRDVAAAEEATTSATSPSQD</sequence>
<keyword evidence="4" id="KW-1185">Reference proteome</keyword>
<dbReference type="AlphaFoldDB" id="A0A165P2E9"/>
<keyword evidence="2" id="KW-0812">Transmembrane</keyword>
<dbReference type="InParanoid" id="A0A165P2E9"/>
<feature type="region of interest" description="Disordered" evidence="1">
    <location>
        <begin position="555"/>
        <end position="588"/>
    </location>
</feature>
<dbReference type="InterPro" id="IPR025332">
    <property type="entry name" value="DUF4238"/>
</dbReference>
<dbReference type="EMBL" id="KV425893">
    <property type="protein sequence ID" value="KZW01547.1"/>
    <property type="molecule type" value="Genomic_DNA"/>
</dbReference>
<accession>A0A165P2E9</accession>
<evidence type="ECO:0000313" key="3">
    <source>
        <dbReference type="EMBL" id="KZW01547.1"/>
    </source>
</evidence>
<dbReference type="Proteomes" id="UP000077266">
    <property type="component" value="Unassembled WGS sequence"/>
</dbReference>
<keyword evidence="2" id="KW-0472">Membrane</keyword>